<comment type="subunit">
    <text evidence="10">The Tol-Pal system is composed of five core proteins: the inner membrane proteins TolA, TolQ and TolR, the periplasmic protein TolB and the outer membrane protein Pal. They form a network linking the inner and outer membranes and the peptidoglycan layer.</text>
</comment>
<dbReference type="Pfam" id="PF01618">
    <property type="entry name" value="MotA_ExbB"/>
    <property type="match status" value="1"/>
</dbReference>
<evidence type="ECO:0000256" key="1">
    <source>
        <dbReference type="ARBA" id="ARBA00004651"/>
    </source>
</evidence>
<comment type="subcellular location">
    <subcellularLocation>
        <location evidence="10">Cell inner membrane</location>
        <topology evidence="10">Multi-pass membrane protein</topology>
    </subcellularLocation>
    <subcellularLocation>
        <location evidence="1">Cell membrane</location>
        <topology evidence="1">Multi-pass membrane protein</topology>
    </subcellularLocation>
</comment>
<evidence type="ECO:0000256" key="9">
    <source>
        <dbReference type="ARBA" id="ARBA00023306"/>
    </source>
</evidence>
<dbReference type="InterPro" id="IPR050790">
    <property type="entry name" value="ExbB/TolQ_transport"/>
</dbReference>
<evidence type="ECO:0000313" key="12">
    <source>
        <dbReference type="EMBL" id="QTR45129.1"/>
    </source>
</evidence>
<evidence type="ECO:0000259" key="11">
    <source>
        <dbReference type="Pfam" id="PF01618"/>
    </source>
</evidence>
<keyword evidence="7 10" id="KW-1133">Transmembrane helix</keyword>
<gene>
    <name evidence="10 12" type="primary">tolQ</name>
    <name evidence="12" type="ORF">J9253_14100</name>
</gene>
<reference evidence="12 13" key="1">
    <citation type="submission" date="2021-04" db="EMBL/GenBank/DDBJ databases">
        <title>Genomics, taxonomy and metabolism of representatives of sulfur bacteria of the genus Thiothrix: Thiothrix fructosivorans QT, Thiothrix unzii A1T and three new species, Thiothrix subterranea sp. nov., Thiothrix litoralis sp. nov. and 'Candidatus Thiothrix anitrata' sp. nov.</title>
        <authorList>
            <person name="Ravin N.V."/>
            <person name="Smolyakov D."/>
            <person name="Rudenko T.S."/>
            <person name="Mardanov A.V."/>
            <person name="Beletsky A.V."/>
            <person name="Markov N.D."/>
            <person name="Fomenkov A.I."/>
            <person name="Roberts R.J."/>
            <person name="Karnachuk O.V."/>
            <person name="Novikov A."/>
            <person name="Grabovich M.Y."/>
        </authorList>
    </citation>
    <scope>NUCLEOTIDE SEQUENCE [LARGE SCALE GENOMIC DNA]</scope>
    <source>
        <strain evidence="12 13">AS</strain>
    </source>
</reference>
<name>A0ABX7WMZ4_9GAMM</name>
<keyword evidence="4 10" id="KW-0997">Cell inner membrane</keyword>
<dbReference type="HAMAP" id="MF_02202">
    <property type="entry name" value="TolQ"/>
    <property type="match status" value="1"/>
</dbReference>
<evidence type="ECO:0000256" key="8">
    <source>
        <dbReference type="ARBA" id="ARBA00023136"/>
    </source>
</evidence>
<evidence type="ECO:0000313" key="13">
    <source>
        <dbReference type="Proteomes" id="UP000672039"/>
    </source>
</evidence>
<keyword evidence="13" id="KW-1185">Reference proteome</keyword>
<organism evidence="12 13">
    <name type="scientific">Thiothrix litoralis</name>
    <dbReference type="NCBI Taxonomy" id="2891210"/>
    <lineage>
        <taxon>Bacteria</taxon>
        <taxon>Pseudomonadati</taxon>
        <taxon>Pseudomonadota</taxon>
        <taxon>Gammaproteobacteria</taxon>
        <taxon>Thiotrichales</taxon>
        <taxon>Thiotrichaceae</taxon>
        <taxon>Thiothrix</taxon>
    </lineage>
</organism>
<evidence type="ECO:0000256" key="10">
    <source>
        <dbReference type="HAMAP-Rule" id="MF_02202"/>
    </source>
</evidence>
<dbReference type="InterPro" id="IPR014163">
    <property type="entry name" value="Tol-Pal_TolQ"/>
</dbReference>
<dbReference type="RefSeq" id="WP_210221557.1">
    <property type="nucleotide sequence ID" value="NZ_CP072801.1"/>
</dbReference>
<feature type="transmembrane region" description="Helical" evidence="10">
    <location>
        <begin position="20"/>
        <end position="38"/>
    </location>
</feature>
<feature type="transmembrane region" description="Helical" evidence="10">
    <location>
        <begin position="127"/>
        <end position="150"/>
    </location>
</feature>
<evidence type="ECO:0000256" key="2">
    <source>
        <dbReference type="ARBA" id="ARBA00010442"/>
    </source>
</evidence>
<keyword evidence="9 10" id="KW-0131">Cell cycle</keyword>
<dbReference type="EMBL" id="CP072801">
    <property type="protein sequence ID" value="QTR45129.1"/>
    <property type="molecule type" value="Genomic_DNA"/>
</dbReference>
<dbReference type="NCBIfam" id="TIGR02796">
    <property type="entry name" value="tolQ"/>
    <property type="match status" value="1"/>
</dbReference>
<keyword evidence="5 10" id="KW-0132">Cell division</keyword>
<accession>A0ABX7WMZ4</accession>
<sequence>MTTDLSILKLIMDASLVVKIVMALLIIASLLSWTLIIVKSSTISSTQSSVTKFEERFWSGVSLNSLYEDLSQKVNRHGLERIFYDGFHEYKRALNVDPNSRLSVTDSVQRSMRVASSKEVDDLEQNLAFLATVGSTSPYVGLFGTVWGIMNSFISLGQMQQATLGVVAPGIAEALIATAIGLFAAIPAVIAYNRFSDKIDRLVVSYDNFREEFTALLERHASTQRKPA</sequence>
<keyword evidence="8 10" id="KW-0472">Membrane</keyword>
<comment type="function">
    <text evidence="10">Part of the Tol-Pal system, which plays a role in outer membrane invagination during cell division and is important for maintaining outer membrane integrity.</text>
</comment>
<comment type="similarity">
    <text evidence="2 10">Belongs to the ExbB/TolQ family.</text>
</comment>
<feature type="transmembrane region" description="Helical" evidence="10">
    <location>
        <begin position="170"/>
        <end position="192"/>
    </location>
</feature>
<evidence type="ECO:0000256" key="3">
    <source>
        <dbReference type="ARBA" id="ARBA00022475"/>
    </source>
</evidence>
<evidence type="ECO:0000256" key="4">
    <source>
        <dbReference type="ARBA" id="ARBA00022519"/>
    </source>
</evidence>
<protein>
    <recommendedName>
        <fullName evidence="10">Tol-Pal system protein TolQ</fullName>
    </recommendedName>
</protein>
<keyword evidence="6 10" id="KW-0812">Transmembrane</keyword>
<dbReference type="Proteomes" id="UP000672039">
    <property type="component" value="Chromosome"/>
</dbReference>
<proteinExistence type="inferred from homology"/>
<evidence type="ECO:0000256" key="5">
    <source>
        <dbReference type="ARBA" id="ARBA00022618"/>
    </source>
</evidence>
<evidence type="ECO:0000256" key="6">
    <source>
        <dbReference type="ARBA" id="ARBA00022692"/>
    </source>
</evidence>
<keyword evidence="3 10" id="KW-1003">Cell membrane</keyword>
<dbReference type="InterPro" id="IPR002898">
    <property type="entry name" value="MotA_ExbB_proton_chnl"/>
</dbReference>
<feature type="domain" description="MotA/TolQ/ExbB proton channel" evidence="11">
    <location>
        <begin position="78"/>
        <end position="207"/>
    </location>
</feature>
<evidence type="ECO:0000256" key="7">
    <source>
        <dbReference type="ARBA" id="ARBA00022989"/>
    </source>
</evidence>
<dbReference type="PANTHER" id="PTHR30625:SF3">
    <property type="entry name" value="TOL-PAL SYSTEM PROTEIN TOLQ"/>
    <property type="match status" value="1"/>
</dbReference>
<dbReference type="PANTHER" id="PTHR30625">
    <property type="entry name" value="PROTEIN TOLQ"/>
    <property type="match status" value="1"/>
</dbReference>